<sequence length="116" mass="13208">MNFPQKLYLPIAAQISVHSGEVKAGREDIIRKGNVFVLLIIYCMVYYQTSIGQSSNVVIVPVELIFIRLPNKQRTDKAFEARDSTEVIKLFVVGQYKRIKPIAPQATPVLQYIIQQ</sequence>
<organism evidence="1 2">
    <name type="scientific">Streblomastix strix</name>
    <dbReference type="NCBI Taxonomy" id="222440"/>
    <lineage>
        <taxon>Eukaryota</taxon>
        <taxon>Metamonada</taxon>
        <taxon>Preaxostyla</taxon>
        <taxon>Oxymonadida</taxon>
        <taxon>Streblomastigidae</taxon>
        <taxon>Streblomastix</taxon>
    </lineage>
</organism>
<dbReference type="Proteomes" id="UP000324800">
    <property type="component" value="Unassembled WGS sequence"/>
</dbReference>
<accession>A0A5J4WDF5</accession>
<protein>
    <submittedName>
        <fullName evidence="1">Uncharacterized protein</fullName>
    </submittedName>
</protein>
<dbReference type="EMBL" id="SNRW01002461">
    <property type="protein sequence ID" value="KAA6392693.1"/>
    <property type="molecule type" value="Genomic_DNA"/>
</dbReference>
<gene>
    <name evidence="1" type="ORF">EZS28_011778</name>
</gene>
<comment type="caution">
    <text evidence="1">The sequence shown here is derived from an EMBL/GenBank/DDBJ whole genome shotgun (WGS) entry which is preliminary data.</text>
</comment>
<proteinExistence type="predicted"/>
<evidence type="ECO:0000313" key="2">
    <source>
        <dbReference type="Proteomes" id="UP000324800"/>
    </source>
</evidence>
<name>A0A5J4WDF5_9EUKA</name>
<reference evidence="1 2" key="1">
    <citation type="submission" date="2019-03" db="EMBL/GenBank/DDBJ databases">
        <title>Single cell metagenomics reveals metabolic interactions within the superorganism composed of flagellate Streblomastix strix and complex community of Bacteroidetes bacteria on its surface.</title>
        <authorList>
            <person name="Treitli S.C."/>
            <person name="Kolisko M."/>
            <person name="Husnik F."/>
            <person name="Keeling P."/>
            <person name="Hampl V."/>
        </authorList>
    </citation>
    <scope>NUCLEOTIDE SEQUENCE [LARGE SCALE GENOMIC DNA]</scope>
    <source>
        <strain evidence="1">ST1C</strain>
    </source>
</reference>
<dbReference type="AlphaFoldDB" id="A0A5J4WDF5"/>
<evidence type="ECO:0000313" key="1">
    <source>
        <dbReference type="EMBL" id="KAA6392693.1"/>
    </source>
</evidence>